<evidence type="ECO:0000313" key="3">
    <source>
        <dbReference type="Proteomes" id="UP001333110"/>
    </source>
</evidence>
<feature type="signal peptide" evidence="1">
    <location>
        <begin position="1"/>
        <end position="20"/>
    </location>
</feature>
<feature type="chain" id="PRO_5043040847" evidence="1">
    <location>
        <begin position="21"/>
        <end position="496"/>
    </location>
</feature>
<dbReference type="Proteomes" id="UP001333110">
    <property type="component" value="Unassembled WGS sequence"/>
</dbReference>
<sequence>MQVPLFSCLVLLAIVTRVKCLHPAKLTVALSLTRNSRESKVKKSNNFRADPCTNVIHTTGVVLKQELFQSQNRIYHESTHLAAIMRQLSEPMMGLGGQLEPPEMEKQIPASDRSSRAAWQQCILENRIGWKRPLRSSSPTVNLTLPRPPLYHVPKHLIQRLLNTSRDGNSTTSLGSLFQCLITLSIQSEPPMAQLEAISSHPITCYLGEETDPHLSTTSFQVAVESEKVSPQPPFLQAKQPQFPQPLLIRLLLQTLHQLRCPSVDTLQHLNVSLVVGGPKLNTVFEVRPHQCRVQGHDHFPSPAGHATFDTSQDAIGFLGHLGTLLAHIQAAINQHAQVLFCLAAFQPLFPKPVALHGVAMAQVQDLALGLVKPHTIDLGPSIQPVQVPLQSLPTLKQINTPTQLNVICKLTEGALNSFIQIIDKDIKQNWPQHRALGNTACDRPPTGVNSIHHNSVGLASQPVLYPAKSTPVQATSSHFLQENAVGSSVKGFTEV</sequence>
<gene>
    <name evidence="2" type="ORF">QYF61_000898</name>
</gene>
<organism evidence="2 3">
    <name type="scientific">Mycteria americana</name>
    <name type="common">Wood stork</name>
    <dbReference type="NCBI Taxonomy" id="33587"/>
    <lineage>
        <taxon>Eukaryota</taxon>
        <taxon>Metazoa</taxon>
        <taxon>Chordata</taxon>
        <taxon>Craniata</taxon>
        <taxon>Vertebrata</taxon>
        <taxon>Euteleostomi</taxon>
        <taxon>Archelosauria</taxon>
        <taxon>Archosauria</taxon>
        <taxon>Dinosauria</taxon>
        <taxon>Saurischia</taxon>
        <taxon>Theropoda</taxon>
        <taxon>Coelurosauria</taxon>
        <taxon>Aves</taxon>
        <taxon>Neognathae</taxon>
        <taxon>Neoaves</taxon>
        <taxon>Aequornithes</taxon>
        <taxon>Ciconiiformes</taxon>
        <taxon>Ciconiidae</taxon>
        <taxon>Mycteria</taxon>
    </lineage>
</organism>
<name>A0AAN7SGC5_MYCAM</name>
<comment type="caution">
    <text evidence="2">The sequence shown here is derived from an EMBL/GenBank/DDBJ whole genome shotgun (WGS) entry which is preliminary data.</text>
</comment>
<reference evidence="2 3" key="1">
    <citation type="journal article" date="2023" name="J. Hered.">
        <title>Chromosome-level genome of the wood stork (Mycteria americana) provides insight into avian chromosome evolution.</title>
        <authorList>
            <person name="Flamio R. Jr."/>
            <person name="Ramstad K.M."/>
        </authorList>
    </citation>
    <scope>NUCLEOTIDE SEQUENCE [LARGE SCALE GENOMIC DNA]</scope>
    <source>
        <strain evidence="2">JAX WOST 10</strain>
    </source>
</reference>
<dbReference type="EMBL" id="JAUNZN010000001">
    <property type="protein sequence ID" value="KAK4828841.1"/>
    <property type="molecule type" value="Genomic_DNA"/>
</dbReference>
<proteinExistence type="predicted"/>
<protein>
    <submittedName>
        <fullName evidence="2">Uncharacterized protein</fullName>
    </submittedName>
</protein>
<evidence type="ECO:0000313" key="2">
    <source>
        <dbReference type="EMBL" id="KAK4828841.1"/>
    </source>
</evidence>
<evidence type="ECO:0000256" key="1">
    <source>
        <dbReference type="SAM" id="SignalP"/>
    </source>
</evidence>
<keyword evidence="1" id="KW-0732">Signal</keyword>
<keyword evidence="3" id="KW-1185">Reference proteome</keyword>
<accession>A0AAN7SGC5</accession>
<dbReference type="AlphaFoldDB" id="A0AAN7SGC5"/>